<proteinExistence type="predicted"/>
<dbReference type="Pfam" id="PF26556">
    <property type="entry name" value="DUF8183"/>
    <property type="match status" value="1"/>
</dbReference>
<accession>A0AAX4NGR3</accession>
<name>A0AAX4NGR3_9ARCH</name>
<keyword evidence="4" id="KW-1185">Reference proteome</keyword>
<sequence length="201" mass="23206">MADKNEIKSWLEKGTDDSKSLVGMKWKIEEGDNYMVLMNEKVPFVIYMAYFDNYLEIFMKTGIETAVMENQPRLAVYRSLLILNRQVDLVKFMIDGMNEEIVLRADFEISSFTREELEDALNILLSSMYVLVRTLKLEDQFNRIISERMFMMVQEMLDQGKSAEDVKNYLVTKVGLSNEDAEQVVNKLTAKKGGVSTGMYA</sequence>
<organism evidence="3 4">
    <name type="scientific">Oxyplasma meridianum</name>
    <dbReference type="NCBI Taxonomy" id="3073602"/>
    <lineage>
        <taxon>Archaea</taxon>
        <taxon>Methanobacteriati</taxon>
        <taxon>Thermoplasmatota</taxon>
        <taxon>Thermoplasmata</taxon>
        <taxon>Thermoplasmatales</taxon>
        <taxon>Thermoplasmataceae</taxon>
        <taxon>Oxyplasma</taxon>
    </lineage>
</organism>
<dbReference type="InterPro" id="IPR058836">
    <property type="entry name" value="DUF8183_C"/>
</dbReference>
<evidence type="ECO:0000259" key="1">
    <source>
        <dbReference type="Pfam" id="PF26555"/>
    </source>
</evidence>
<evidence type="ECO:0000259" key="2">
    <source>
        <dbReference type="Pfam" id="PF26556"/>
    </source>
</evidence>
<evidence type="ECO:0008006" key="5">
    <source>
        <dbReference type="Google" id="ProtNLM"/>
    </source>
</evidence>
<reference evidence="3 4" key="1">
    <citation type="submission" date="2023-09" db="EMBL/GenBank/DDBJ databases">
        <authorList>
            <person name="Golyshina O.V."/>
            <person name="Lunev E.A."/>
            <person name="Bargiela R."/>
            <person name="Gaines M.C."/>
            <person name="Daum B."/>
            <person name="Bale N.J."/>
            <person name="Koenen M."/>
            <person name="Sinninghe Damst J.S."/>
            <person name="Yakimov M."/>
            <person name="Golyshin P.N."/>
        </authorList>
    </citation>
    <scope>NUCLEOTIDE SEQUENCE [LARGE SCALE GENOMIC DNA]</scope>
    <source>
        <strain evidence="3 4">M1</strain>
    </source>
</reference>
<dbReference type="GeneID" id="95967837"/>
<evidence type="ECO:0000313" key="3">
    <source>
        <dbReference type="EMBL" id="WYY00523.1"/>
    </source>
</evidence>
<dbReference type="KEGG" id="omr:OXIME_001100"/>
<dbReference type="AlphaFoldDB" id="A0AAX4NGR3"/>
<dbReference type="Proteomes" id="UP001451606">
    <property type="component" value="Chromosome"/>
</dbReference>
<gene>
    <name evidence="3" type="ORF">OXIME_001100</name>
</gene>
<feature type="domain" description="DUF8183" evidence="1">
    <location>
        <begin position="137"/>
        <end position="191"/>
    </location>
</feature>
<dbReference type="InterPro" id="IPR058496">
    <property type="entry name" value="DUF8183_N"/>
</dbReference>
<protein>
    <recommendedName>
        <fullName evidence="5">DNA-binding protein</fullName>
    </recommendedName>
</protein>
<evidence type="ECO:0000313" key="4">
    <source>
        <dbReference type="Proteomes" id="UP001451606"/>
    </source>
</evidence>
<dbReference type="Pfam" id="PF26555">
    <property type="entry name" value="HTH_78"/>
    <property type="match status" value="1"/>
</dbReference>
<dbReference type="RefSeq" id="WP_393970858.1">
    <property type="nucleotide sequence ID" value="NZ_CP133772.1"/>
</dbReference>
<dbReference type="EMBL" id="CP133772">
    <property type="protein sequence ID" value="WYY00523.1"/>
    <property type="molecule type" value="Genomic_DNA"/>
</dbReference>
<feature type="domain" description="DUF8183" evidence="2">
    <location>
        <begin position="6"/>
        <end position="135"/>
    </location>
</feature>